<evidence type="ECO:0000259" key="5">
    <source>
        <dbReference type="PROSITE" id="PS50865"/>
    </source>
</evidence>
<sequence length="291" mass="33282">MSARQHVRYAAKIPVMSLCELDMMEFSASKIETLRDDVLFEKERLAIEQYGFSPFERWYRDIAGVKNLQRSIAWNTGKHFASENLFFRTIDTGRLLPMSLADFRVQIYAAKGLWAYMEHYGNTESSTNVTILGLVDLSAKKWTKEECQTNFCQVAAQAHGRNPCFYQVDLVICKARALFTHPSHCPPPTVLDTLPKTCGSASCTDSKCVGLWRMEACQTLHYPSPMIRDLERYNDGIVCNFWGCEVVMELGPYGMEIGLQRCQKCKEVSYCSRNHQASDWRVHKRVCEAPS</sequence>
<keyword evidence="1" id="KW-0479">Metal-binding</keyword>
<gene>
    <name evidence="6" type="ORF">ARMGADRAFT_1068516</name>
</gene>
<keyword evidence="2 4" id="KW-0863">Zinc-finger</keyword>
<dbReference type="Gene3D" id="6.10.140.2220">
    <property type="match status" value="1"/>
</dbReference>
<dbReference type="PROSITE" id="PS50865">
    <property type="entry name" value="ZF_MYND_2"/>
    <property type="match status" value="1"/>
</dbReference>
<keyword evidence="3" id="KW-0862">Zinc</keyword>
<keyword evidence="7" id="KW-1185">Reference proteome</keyword>
<organism evidence="6 7">
    <name type="scientific">Armillaria gallica</name>
    <name type="common">Bulbous honey fungus</name>
    <name type="synonym">Armillaria bulbosa</name>
    <dbReference type="NCBI Taxonomy" id="47427"/>
    <lineage>
        <taxon>Eukaryota</taxon>
        <taxon>Fungi</taxon>
        <taxon>Dikarya</taxon>
        <taxon>Basidiomycota</taxon>
        <taxon>Agaricomycotina</taxon>
        <taxon>Agaricomycetes</taxon>
        <taxon>Agaricomycetidae</taxon>
        <taxon>Agaricales</taxon>
        <taxon>Marasmiineae</taxon>
        <taxon>Physalacriaceae</taxon>
        <taxon>Armillaria</taxon>
    </lineage>
</organism>
<dbReference type="Pfam" id="PF01753">
    <property type="entry name" value="zf-MYND"/>
    <property type="match status" value="1"/>
</dbReference>
<dbReference type="EMBL" id="KZ293728">
    <property type="protein sequence ID" value="PBK81585.1"/>
    <property type="molecule type" value="Genomic_DNA"/>
</dbReference>
<name>A0A2H3CEU8_ARMGA</name>
<dbReference type="InParanoid" id="A0A2H3CEU8"/>
<evidence type="ECO:0000256" key="2">
    <source>
        <dbReference type="ARBA" id="ARBA00022771"/>
    </source>
</evidence>
<dbReference type="InterPro" id="IPR002893">
    <property type="entry name" value="Znf_MYND"/>
</dbReference>
<evidence type="ECO:0000256" key="3">
    <source>
        <dbReference type="ARBA" id="ARBA00022833"/>
    </source>
</evidence>
<dbReference type="AlphaFoldDB" id="A0A2H3CEU8"/>
<accession>A0A2H3CEU8</accession>
<dbReference type="Proteomes" id="UP000217790">
    <property type="component" value="Unassembled WGS sequence"/>
</dbReference>
<evidence type="ECO:0000256" key="1">
    <source>
        <dbReference type="ARBA" id="ARBA00022723"/>
    </source>
</evidence>
<protein>
    <recommendedName>
        <fullName evidence="5">MYND-type domain-containing protein</fullName>
    </recommendedName>
</protein>
<feature type="domain" description="MYND-type" evidence="5">
    <location>
        <begin position="244"/>
        <end position="287"/>
    </location>
</feature>
<dbReference type="OrthoDB" id="432970at2759"/>
<dbReference type="OMA" id="LVICKAR"/>
<proteinExistence type="predicted"/>
<evidence type="ECO:0000313" key="7">
    <source>
        <dbReference type="Proteomes" id="UP000217790"/>
    </source>
</evidence>
<dbReference type="STRING" id="47427.A0A2H3CEU8"/>
<reference evidence="7" key="1">
    <citation type="journal article" date="2017" name="Nat. Ecol. Evol.">
        <title>Genome expansion and lineage-specific genetic innovations in the forest pathogenic fungi Armillaria.</title>
        <authorList>
            <person name="Sipos G."/>
            <person name="Prasanna A.N."/>
            <person name="Walter M.C."/>
            <person name="O'Connor E."/>
            <person name="Balint B."/>
            <person name="Krizsan K."/>
            <person name="Kiss B."/>
            <person name="Hess J."/>
            <person name="Varga T."/>
            <person name="Slot J."/>
            <person name="Riley R."/>
            <person name="Boka B."/>
            <person name="Rigling D."/>
            <person name="Barry K."/>
            <person name="Lee J."/>
            <person name="Mihaltcheva S."/>
            <person name="LaButti K."/>
            <person name="Lipzen A."/>
            <person name="Waldron R."/>
            <person name="Moloney N.M."/>
            <person name="Sperisen C."/>
            <person name="Kredics L."/>
            <person name="Vagvoelgyi C."/>
            <person name="Patrignani A."/>
            <person name="Fitzpatrick D."/>
            <person name="Nagy I."/>
            <person name="Doyle S."/>
            <person name="Anderson J.B."/>
            <person name="Grigoriev I.V."/>
            <person name="Gueldener U."/>
            <person name="Muensterkoetter M."/>
            <person name="Nagy L.G."/>
        </authorList>
    </citation>
    <scope>NUCLEOTIDE SEQUENCE [LARGE SCALE GENOMIC DNA]</scope>
    <source>
        <strain evidence="7">Ar21-2</strain>
    </source>
</reference>
<dbReference type="SUPFAM" id="SSF144232">
    <property type="entry name" value="HIT/MYND zinc finger-like"/>
    <property type="match status" value="1"/>
</dbReference>
<evidence type="ECO:0000256" key="4">
    <source>
        <dbReference type="PROSITE-ProRule" id="PRU00134"/>
    </source>
</evidence>
<dbReference type="GO" id="GO:0008270">
    <property type="term" value="F:zinc ion binding"/>
    <property type="evidence" value="ECO:0007669"/>
    <property type="project" value="UniProtKB-KW"/>
</dbReference>
<evidence type="ECO:0000313" key="6">
    <source>
        <dbReference type="EMBL" id="PBK81585.1"/>
    </source>
</evidence>